<feature type="compositionally biased region" description="Basic and acidic residues" evidence="1">
    <location>
        <begin position="304"/>
        <end position="318"/>
    </location>
</feature>
<protein>
    <submittedName>
        <fullName evidence="2">Uncharacterized protein</fullName>
    </submittedName>
</protein>
<keyword evidence="3" id="KW-1185">Reference proteome</keyword>
<sequence>MGCAPSAEILCDAPFRPPQGGVRQVALIPIIEHFFPSPDCALFKQLYEAYTDPSVRYYVRPSFDGPNGDLSHIPDVVNSRAELHQLLLQLTRQGMYATNADVRAAYASGDAYRIRPILCAVVFRYEGANYVPEGSVQLPAHGRGSTAFVKVIGVVGDTTAMLQRAGDPIIPFTPRDTLKMQTLITKSAGDHNMSRVVLLAAYTYYHQCCKVIGLPKVPCMAARFTCFKTNIPFLCFLREMRDRTAAVLESPKDSKLYIDEHCLHGAVTQEYMGTMLPAFAYYFVSFLNAKAEQRLAKQLAHQRRVSEAHKDTSRDSKDASSTVPPIASGPPQEEKSRNAGRAHSEVVRDLDAVDRTRISQAATSAAKADAAANASNSTAPKVTYIVKGYLTRPATSLSAYSRAPNEVYVTCRDGTVTVVDRLSVDAADGPTHTPSLGQKDGVEELEVERGVPAAARTVVETFAVRRGDILSFYTPPSPLAGGEVPWHVGDPAAEEEAGYGDGYDSASMSSSQANFLRLNTDDDSVAPSPPMPNFVKEEEEERDTPVLRKGSWRIDDNIFIESVLLSLVRDECKLAREAGVDDPRWVHDDVHNCPVHEGSFYVWHFRRGQENFFYGTVPKFANTNRAQIRGGGGASGTRSGRSGGRRASRNDAPAEVHVDPQNSVHSDTGAVRRLDGSTTNPNNSTSSMGSALPLGNSTTAFPPQLQQQQRIGLPIIYPAYSSSPELVNMNQQQQPPAYIASHPAASANTSPQASNAVPRSGPVYLFQSGNVPSTTAPAAGQFVYGVPFLFPGQPSQISLQPHAPHGLPLPAYVAAAPQHPRPQHGGNVQMSMVGHVVGPASRGMGDSLSMADFSVTSNMSLSAAANVPTAVSYIVNAQGQLVPLTEVVMDKGHSNGARAASFTPPAPPAPQMPSYVMVNGQLCALQPATATTTTAPSPPQYHVTALPPQQFMNTVVYLPR</sequence>
<name>A0A0N1J4N8_LEPPY</name>
<feature type="compositionally biased region" description="Basic and acidic residues" evidence="1">
    <location>
        <begin position="648"/>
        <end position="658"/>
    </location>
</feature>
<dbReference type="PANTHER" id="PTHR35614">
    <property type="match status" value="1"/>
</dbReference>
<comment type="caution">
    <text evidence="2">The sequence shown here is derived from an EMBL/GenBank/DDBJ whole genome shotgun (WGS) entry which is preliminary data.</text>
</comment>
<feature type="region of interest" description="Disordered" evidence="1">
    <location>
        <begin position="625"/>
        <end position="698"/>
    </location>
</feature>
<feature type="compositionally biased region" description="Low complexity" evidence="1">
    <location>
        <begin position="677"/>
        <end position="687"/>
    </location>
</feature>
<evidence type="ECO:0000313" key="2">
    <source>
        <dbReference type="EMBL" id="KPA78882.1"/>
    </source>
</evidence>
<dbReference type="EMBL" id="LGTL01000012">
    <property type="protein sequence ID" value="KPA78882.1"/>
    <property type="molecule type" value="Genomic_DNA"/>
</dbReference>
<evidence type="ECO:0000313" key="3">
    <source>
        <dbReference type="Proteomes" id="UP000037923"/>
    </source>
</evidence>
<evidence type="ECO:0000256" key="1">
    <source>
        <dbReference type="SAM" id="MobiDB-lite"/>
    </source>
</evidence>
<gene>
    <name evidence="2" type="ORF">ABB37_05946</name>
</gene>
<dbReference type="OMA" id="CFKTNIP"/>
<feature type="region of interest" description="Disordered" evidence="1">
    <location>
        <begin position="300"/>
        <end position="351"/>
    </location>
</feature>
<feature type="region of interest" description="Disordered" evidence="1">
    <location>
        <begin position="520"/>
        <end position="542"/>
    </location>
</feature>
<dbReference type="PANTHER" id="PTHR35614:SF5">
    <property type="entry name" value="SPRY DOMAIN-CONTAINING PROTEIN"/>
    <property type="match status" value="1"/>
</dbReference>
<dbReference type="OrthoDB" id="242859at2759"/>
<dbReference type="AlphaFoldDB" id="A0A0N1J4N8"/>
<organism evidence="2 3">
    <name type="scientific">Leptomonas pyrrhocoris</name>
    <name type="common">Firebug parasite</name>
    <dbReference type="NCBI Taxonomy" id="157538"/>
    <lineage>
        <taxon>Eukaryota</taxon>
        <taxon>Discoba</taxon>
        <taxon>Euglenozoa</taxon>
        <taxon>Kinetoplastea</taxon>
        <taxon>Metakinetoplastina</taxon>
        <taxon>Trypanosomatida</taxon>
        <taxon>Trypanosomatidae</taxon>
        <taxon>Leishmaniinae</taxon>
        <taxon>Leptomonas</taxon>
    </lineage>
</organism>
<proteinExistence type="predicted"/>
<feature type="compositionally biased region" description="Basic and acidic residues" evidence="1">
    <location>
        <begin position="332"/>
        <end position="351"/>
    </location>
</feature>
<accession>A0A0N1J4N8</accession>
<dbReference type="Proteomes" id="UP000037923">
    <property type="component" value="Unassembled WGS sequence"/>
</dbReference>
<dbReference type="GeneID" id="26906236"/>
<reference evidence="2 3" key="1">
    <citation type="submission" date="2015-07" db="EMBL/GenBank/DDBJ databases">
        <title>High-quality genome of monoxenous trypanosomatid Leptomonas pyrrhocoris.</title>
        <authorList>
            <person name="Flegontov P."/>
            <person name="Butenko A."/>
            <person name="Firsov S."/>
            <person name="Vlcek C."/>
            <person name="Logacheva M.D."/>
            <person name="Field M."/>
            <person name="Filatov D."/>
            <person name="Flegontova O."/>
            <person name="Gerasimov E."/>
            <person name="Jackson A.P."/>
            <person name="Kelly S."/>
            <person name="Opperdoes F."/>
            <person name="O'Reilly A."/>
            <person name="Votypka J."/>
            <person name="Yurchenko V."/>
            <person name="Lukes J."/>
        </authorList>
    </citation>
    <scope>NUCLEOTIDE SEQUENCE [LARGE SCALE GENOMIC DNA]</scope>
    <source>
        <strain evidence="2">H10</strain>
    </source>
</reference>
<dbReference type="RefSeq" id="XP_015657321.1">
    <property type="nucleotide sequence ID" value="XM_015804187.1"/>
</dbReference>
<dbReference type="VEuPathDB" id="TriTrypDB:LpyrH10_12_1240"/>